<gene>
    <name evidence="9" type="primary">eda</name>
    <name evidence="9" type="ORF">NCTC13093_01374</name>
</gene>
<dbReference type="InterPro" id="IPR000887">
    <property type="entry name" value="Aldlse_KDPG_KHG"/>
</dbReference>
<accession>A0A2X0VA28</accession>
<evidence type="ECO:0000256" key="5">
    <source>
        <dbReference type="ARBA" id="ARBA00013063"/>
    </source>
</evidence>
<dbReference type="OrthoDB" id="9805177at2"/>
<dbReference type="PROSITE" id="PS00159">
    <property type="entry name" value="ALDOLASE_KDPG_KHG_1"/>
    <property type="match status" value="1"/>
</dbReference>
<dbReference type="SUPFAM" id="SSF51569">
    <property type="entry name" value="Aldolase"/>
    <property type="match status" value="1"/>
</dbReference>
<dbReference type="InterPro" id="IPR031337">
    <property type="entry name" value="KDPG/KHG_AS_1"/>
</dbReference>
<proteinExistence type="inferred from homology"/>
<dbReference type="PANTHER" id="PTHR30246">
    <property type="entry name" value="2-KETO-3-DEOXY-6-PHOSPHOGLUCONATE ALDOLASE"/>
    <property type="match status" value="1"/>
</dbReference>
<keyword evidence="6" id="KW-0456">Lyase</keyword>
<dbReference type="GO" id="GO:0008675">
    <property type="term" value="F:2-dehydro-3-deoxy-phosphogluconate aldolase activity"/>
    <property type="evidence" value="ECO:0007669"/>
    <property type="project" value="UniProtKB-EC"/>
</dbReference>
<organism evidence="9 10">
    <name type="scientific">Anaerobiospirillum thomasii</name>
    <dbReference type="NCBI Taxonomy" id="179995"/>
    <lineage>
        <taxon>Bacteria</taxon>
        <taxon>Pseudomonadati</taxon>
        <taxon>Pseudomonadota</taxon>
        <taxon>Gammaproteobacteria</taxon>
        <taxon>Aeromonadales</taxon>
        <taxon>Succinivibrionaceae</taxon>
        <taxon>Anaerobiospirillum</taxon>
    </lineage>
</organism>
<dbReference type="SUPFAM" id="SSF54593">
    <property type="entry name" value="Glyoxalase/Bleomycin resistance protein/Dihydroxybiphenyl dioxygenase"/>
    <property type="match status" value="1"/>
</dbReference>
<reference evidence="9 10" key="1">
    <citation type="submission" date="2018-06" db="EMBL/GenBank/DDBJ databases">
        <authorList>
            <consortium name="Pathogen Informatics"/>
            <person name="Doyle S."/>
        </authorList>
    </citation>
    <scope>NUCLEOTIDE SEQUENCE [LARGE SCALE GENOMIC DNA]</scope>
    <source>
        <strain evidence="9 10">NCTC13093</strain>
    </source>
</reference>
<keyword evidence="8" id="KW-0119">Carbohydrate metabolism</keyword>
<evidence type="ECO:0000256" key="3">
    <source>
        <dbReference type="ARBA" id="ARBA00006906"/>
    </source>
</evidence>
<dbReference type="PROSITE" id="PS00160">
    <property type="entry name" value="ALDOLASE_KDPG_KHG_2"/>
    <property type="match status" value="1"/>
</dbReference>
<dbReference type="PANTHER" id="PTHR30246:SF1">
    <property type="entry name" value="2-DEHYDRO-3-DEOXY-6-PHOSPHOGALACTONATE ALDOLASE-RELATED"/>
    <property type="match status" value="1"/>
</dbReference>
<dbReference type="Pfam" id="PF01081">
    <property type="entry name" value="Aldolase"/>
    <property type="match status" value="1"/>
</dbReference>
<evidence type="ECO:0000256" key="7">
    <source>
        <dbReference type="ARBA" id="ARBA00023270"/>
    </source>
</evidence>
<dbReference type="EC" id="4.1.2.14" evidence="5"/>
<evidence type="ECO:0000313" key="9">
    <source>
        <dbReference type="EMBL" id="SPT69976.1"/>
    </source>
</evidence>
<evidence type="ECO:0000256" key="1">
    <source>
        <dbReference type="ARBA" id="ARBA00000654"/>
    </source>
</evidence>
<dbReference type="EMBL" id="UAPV01000001">
    <property type="protein sequence ID" value="SPT69976.1"/>
    <property type="molecule type" value="Genomic_DNA"/>
</dbReference>
<keyword evidence="10" id="KW-1185">Reference proteome</keyword>
<dbReference type="NCBIfam" id="TIGR01182">
    <property type="entry name" value="eda"/>
    <property type="match status" value="1"/>
</dbReference>
<dbReference type="NCBIfam" id="NF004325">
    <property type="entry name" value="PRK05718.1"/>
    <property type="match status" value="1"/>
</dbReference>
<dbReference type="AlphaFoldDB" id="A0A2X0VA28"/>
<dbReference type="CDD" id="cd00452">
    <property type="entry name" value="KDPG_aldolase"/>
    <property type="match status" value="1"/>
</dbReference>
<name>A0A2X0VA28_9GAMM</name>
<comment type="catalytic activity">
    <reaction evidence="1">
        <text>2-dehydro-3-deoxy-6-phospho-D-gluconate = D-glyceraldehyde 3-phosphate + pyruvate</text>
        <dbReference type="Rhea" id="RHEA:17089"/>
        <dbReference type="ChEBI" id="CHEBI:15361"/>
        <dbReference type="ChEBI" id="CHEBI:57569"/>
        <dbReference type="ChEBI" id="CHEBI:59776"/>
        <dbReference type="EC" id="4.1.2.14"/>
    </reaction>
</comment>
<sequence>MTQSVLQQISEYGIVPLVTLDDPNDAVPLARALVEGGIPVAEVTFRTAAGGESILRMAKEVPEILVGAGTVHNIEQAKQTVDNGGKFIITPGFNREVVEWCVKNNVEVCPGTVVPSDIEEAMNFGLKTVKFFPAEAYGGIETLKALAGPFGDIKFVPTGGVGLHNLEEYLNQPNVAAVGGSFIPPSKMVKEKDWEGIASLAKSIMRKVFDFTVGHVGINAGTDDNAKQIVAGIEALFDTVSKDAGISYFTGNIAEVMKDPFVGTHGHICVDTRDLPRAYAMLKRKGVKFNEDLVFYDAKGRLLTAYLKEEIGGFAFHIRQRPGK</sequence>
<evidence type="ECO:0000256" key="2">
    <source>
        <dbReference type="ARBA" id="ARBA00004736"/>
    </source>
</evidence>
<dbReference type="Gene3D" id="3.20.20.70">
    <property type="entry name" value="Aldolase class I"/>
    <property type="match status" value="1"/>
</dbReference>
<comment type="similarity">
    <text evidence="3">Belongs to the KHG/KDPG aldolase family.</text>
</comment>
<dbReference type="InterPro" id="IPR013785">
    <property type="entry name" value="Aldolase_TIM"/>
</dbReference>
<dbReference type="InterPro" id="IPR031338">
    <property type="entry name" value="KDPG/KHG_AS_2"/>
</dbReference>
<evidence type="ECO:0000256" key="6">
    <source>
        <dbReference type="ARBA" id="ARBA00023239"/>
    </source>
</evidence>
<dbReference type="InterPro" id="IPR029068">
    <property type="entry name" value="Glyas_Bleomycin-R_OHBP_Dase"/>
</dbReference>
<evidence type="ECO:0000313" key="10">
    <source>
        <dbReference type="Proteomes" id="UP000250086"/>
    </source>
</evidence>
<evidence type="ECO:0000256" key="4">
    <source>
        <dbReference type="ARBA" id="ARBA00011233"/>
    </source>
</evidence>
<keyword evidence="7" id="KW-0704">Schiff base</keyword>
<comment type="pathway">
    <text evidence="2">Carbohydrate acid metabolism; 2-dehydro-3-deoxy-D-gluconate degradation; D-glyceraldehyde 3-phosphate and pyruvate from 2-dehydro-3-deoxy-D-gluconate: step 2/2.</text>
</comment>
<dbReference type="Proteomes" id="UP000250086">
    <property type="component" value="Unassembled WGS sequence"/>
</dbReference>
<dbReference type="RefSeq" id="WP_113744094.1">
    <property type="nucleotide sequence ID" value="NZ_UAPU01000007.1"/>
</dbReference>
<protein>
    <recommendedName>
        <fullName evidence="5">2-dehydro-3-deoxy-phosphogluconate aldolase</fullName>
        <ecNumber evidence="5">4.1.2.14</ecNumber>
    </recommendedName>
</protein>
<evidence type="ECO:0000256" key="8">
    <source>
        <dbReference type="ARBA" id="ARBA00023277"/>
    </source>
</evidence>
<comment type="subunit">
    <text evidence="4">Homotrimer.</text>
</comment>